<dbReference type="Gene3D" id="2.30.30.190">
    <property type="entry name" value="CAP Gly-rich-like domain"/>
    <property type="match status" value="1"/>
</dbReference>
<evidence type="ECO:0000259" key="1">
    <source>
        <dbReference type="PROSITE" id="PS50245"/>
    </source>
</evidence>
<sequence length="235" mass="26330">MNNCLLAGVSGGGWLEDTSLVEKYKISDEEYNKRDGTFRKFKENLASQNAPALGTKTSDDNMQDLCTNIKAEALGPGFWIGVQYDEPLGKHDGMVKGARILTALSFMVQWLGQTKLVTMLNEIPLRKMKHDKSRKDEPAAKPNSFNFHFTSSFLRFLCPKGCSQNLIFLAFESRYKQQKAEETKEEQMAMPLGMALWISKMVWVALRGWVSSCLTVADEFASSLRSGDIGPFHVG</sequence>
<reference evidence="2 3" key="1">
    <citation type="journal article" date="2021" name="Commun. Biol.">
        <title>The genome of Shorea leprosula (Dipterocarpaceae) highlights the ecological relevance of drought in aseasonal tropical rainforests.</title>
        <authorList>
            <person name="Ng K.K.S."/>
            <person name="Kobayashi M.J."/>
            <person name="Fawcett J.A."/>
            <person name="Hatakeyama M."/>
            <person name="Paape T."/>
            <person name="Ng C.H."/>
            <person name="Ang C.C."/>
            <person name="Tnah L.H."/>
            <person name="Lee C.T."/>
            <person name="Nishiyama T."/>
            <person name="Sese J."/>
            <person name="O'Brien M.J."/>
            <person name="Copetti D."/>
            <person name="Mohd Noor M.I."/>
            <person name="Ong R.C."/>
            <person name="Putra M."/>
            <person name="Sireger I.Z."/>
            <person name="Indrioko S."/>
            <person name="Kosugi Y."/>
            <person name="Izuno A."/>
            <person name="Isagi Y."/>
            <person name="Lee S.L."/>
            <person name="Shimizu K.K."/>
        </authorList>
    </citation>
    <scope>NUCLEOTIDE SEQUENCE [LARGE SCALE GENOMIC DNA]</scope>
    <source>
        <strain evidence="2">214</strain>
    </source>
</reference>
<dbReference type="SUPFAM" id="SSF74924">
    <property type="entry name" value="Cap-Gly domain"/>
    <property type="match status" value="1"/>
</dbReference>
<dbReference type="PROSITE" id="PS50245">
    <property type="entry name" value="CAP_GLY_2"/>
    <property type="match status" value="1"/>
</dbReference>
<comment type="caution">
    <text evidence="2">The sequence shown here is derived from an EMBL/GenBank/DDBJ whole genome shotgun (WGS) entry which is preliminary data.</text>
</comment>
<dbReference type="InterPro" id="IPR000938">
    <property type="entry name" value="CAP-Gly_domain"/>
</dbReference>
<organism evidence="2 3">
    <name type="scientific">Rubroshorea leprosula</name>
    <dbReference type="NCBI Taxonomy" id="152421"/>
    <lineage>
        <taxon>Eukaryota</taxon>
        <taxon>Viridiplantae</taxon>
        <taxon>Streptophyta</taxon>
        <taxon>Embryophyta</taxon>
        <taxon>Tracheophyta</taxon>
        <taxon>Spermatophyta</taxon>
        <taxon>Magnoliopsida</taxon>
        <taxon>eudicotyledons</taxon>
        <taxon>Gunneridae</taxon>
        <taxon>Pentapetalae</taxon>
        <taxon>rosids</taxon>
        <taxon>malvids</taxon>
        <taxon>Malvales</taxon>
        <taxon>Dipterocarpaceae</taxon>
        <taxon>Rubroshorea</taxon>
    </lineage>
</organism>
<protein>
    <recommendedName>
        <fullName evidence="1">CAP-Gly domain-containing protein</fullName>
    </recommendedName>
</protein>
<dbReference type="PANTHER" id="PTHR48156">
    <property type="entry name" value="TRANSMEMBRANE PROTEIN"/>
    <property type="match status" value="1"/>
</dbReference>
<proteinExistence type="predicted"/>
<feature type="domain" description="CAP-Gly" evidence="1">
    <location>
        <begin position="70"/>
        <end position="101"/>
    </location>
</feature>
<dbReference type="AlphaFoldDB" id="A0AAV5LW50"/>
<dbReference type="EMBL" id="BPVZ01000152">
    <property type="protein sequence ID" value="GKV41693.1"/>
    <property type="molecule type" value="Genomic_DNA"/>
</dbReference>
<gene>
    <name evidence="2" type="ORF">SLEP1_g49192</name>
</gene>
<dbReference type="Proteomes" id="UP001054252">
    <property type="component" value="Unassembled WGS sequence"/>
</dbReference>
<name>A0AAV5LW50_9ROSI</name>
<evidence type="ECO:0000313" key="3">
    <source>
        <dbReference type="Proteomes" id="UP001054252"/>
    </source>
</evidence>
<accession>A0AAV5LW50</accession>
<keyword evidence="3" id="KW-1185">Reference proteome</keyword>
<dbReference type="PANTHER" id="PTHR48156:SF1">
    <property type="entry name" value="TRANSMEMBRANE PROTEIN"/>
    <property type="match status" value="1"/>
</dbReference>
<dbReference type="InterPro" id="IPR036859">
    <property type="entry name" value="CAP-Gly_dom_sf"/>
</dbReference>
<dbReference type="Pfam" id="PF01302">
    <property type="entry name" value="CAP_GLY"/>
    <property type="match status" value="1"/>
</dbReference>
<evidence type="ECO:0000313" key="2">
    <source>
        <dbReference type="EMBL" id="GKV41693.1"/>
    </source>
</evidence>